<sequence>MEIQSLPNQTEKAIKPPPPTPPPRPSPPQPQQQPPLPPSVSSSPSHDFSFTISLRPSSTTAGELTDHAQPPIDFDLAPADEIFLHGHLLPLPLLSRQSISPRPSDISINSAAFPLVGPFELENKLDADEAAGGSAGDDCGGRSKNKYFSSLLALQNWLRRKKKAFDVGRLFRKYASMVEPRMFFKADKEKGDLRRKPNSFSGSAGHRESRFRRQRWRGEFSAPASMRTSPANSGLLVAPSTSGTFSSSDESTMEELHSAIQAAIAHCKNSINAIKDDKCR</sequence>
<feature type="region of interest" description="Disordered" evidence="1">
    <location>
        <begin position="1"/>
        <end position="53"/>
    </location>
</feature>
<dbReference type="PANTHER" id="PTHR33312:SF19">
    <property type="entry name" value="BRI1 KINASE INHIBITOR 1"/>
    <property type="match status" value="1"/>
</dbReference>
<dbReference type="GO" id="GO:0005886">
    <property type="term" value="C:plasma membrane"/>
    <property type="evidence" value="ECO:0007669"/>
    <property type="project" value="InterPro"/>
</dbReference>
<gene>
    <name evidence="2" type="primary">BKI1</name>
    <name evidence="2" type="ORF">AXF42_Ash020577</name>
</gene>
<reference evidence="2 3" key="1">
    <citation type="journal article" date="2017" name="Nature">
        <title>The Apostasia genome and the evolution of orchids.</title>
        <authorList>
            <person name="Zhang G.Q."/>
            <person name="Liu K.W."/>
            <person name="Li Z."/>
            <person name="Lohaus R."/>
            <person name="Hsiao Y.Y."/>
            <person name="Niu S.C."/>
            <person name="Wang J.Y."/>
            <person name="Lin Y.C."/>
            <person name="Xu Q."/>
            <person name="Chen L.J."/>
            <person name="Yoshida K."/>
            <person name="Fujiwara S."/>
            <person name="Wang Z.W."/>
            <person name="Zhang Y.Q."/>
            <person name="Mitsuda N."/>
            <person name="Wang M."/>
            <person name="Liu G.H."/>
            <person name="Pecoraro L."/>
            <person name="Huang H.X."/>
            <person name="Xiao X.J."/>
            <person name="Lin M."/>
            <person name="Wu X.Y."/>
            <person name="Wu W.L."/>
            <person name="Chen Y.Y."/>
            <person name="Chang S.B."/>
            <person name="Sakamoto S."/>
            <person name="Ohme-Takagi M."/>
            <person name="Yagi M."/>
            <person name="Zeng S.J."/>
            <person name="Shen C.Y."/>
            <person name="Yeh C.M."/>
            <person name="Luo Y.B."/>
            <person name="Tsai W.C."/>
            <person name="Van de Peer Y."/>
            <person name="Liu Z.J."/>
        </authorList>
    </citation>
    <scope>NUCLEOTIDE SEQUENCE [LARGE SCALE GENOMIC DNA]</scope>
    <source>
        <strain evidence="3">cv. Shenzhen</strain>
        <tissue evidence="2">Stem</tissue>
    </source>
</reference>
<dbReference type="EMBL" id="KZ451910">
    <property type="protein sequence ID" value="PKA63204.1"/>
    <property type="molecule type" value="Genomic_DNA"/>
</dbReference>
<protein>
    <submittedName>
        <fullName evidence="2">Putative BRI1 kinase inhibitor 1</fullName>
    </submittedName>
</protein>
<dbReference type="STRING" id="1088818.A0A2I0B5Y2"/>
<feature type="compositionally biased region" description="Pro residues" evidence="1">
    <location>
        <begin position="15"/>
        <end position="38"/>
    </location>
</feature>
<dbReference type="Proteomes" id="UP000236161">
    <property type="component" value="Unassembled WGS sequence"/>
</dbReference>
<dbReference type="PANTHER" id="PTHR33312">
    <property type="entry name" value="MEMBRANE-ASSOCIATED KINASE REGULATOR 4-RELATED"/>
    <property type="match status" value="1"/>
</dbReference>
<dbReference type="AlphaFoldDB" id="A0A2I0B5Y2"/>
<dbReference type="GO" id="GO:0019210">
    <property type="term" value="F:kinase inhibitor activity"/>
    <property type="evidence" value="ECO:0007669"/>
    <property type="project" value="InterPro"/>
</dbReference>
<keyword evidence="3" id="KW-1185">Reference proteome</keyword>
<proteinExistence type="predicted"/>
<dbReference type="OrthoDB" id="1709800at2759"/>
<evidence type="ECO:0000313" key="2">
    <source>
        <dbReference type="EMBL" id="PKA63204.1"/>
    </source>
</evidence>
<evidence type="ECO:0000256" key="1">
    <source>
        <dbReference type="SAM" id="MobiDB-lite"/>
    </source>
</evidence>
<name>A0A2I0B5Y2_9ASPA</name>
<feature type="compositionally biased region" description="Polar residues" evidence="1">
    <location>
        <begin position="1"/>
        <end position="11"/>
    </location>
</feature>
<accession>A0A2I0B5Y2</accession>
<evidence type="ECO:0000313" key="3">
    <source>
        <dbReference type="Proteomes" id="UP000236161"/>
    </source>
</evidence>
<dbReference type="InterPro" id="IPR039620">
    <property type="entry name" value="BKI1/MAKR1/3/4"/>
</dbReference>
<organism evidence="2 3">
    <name type="scientific">Apostasia shenzhenica</name>
    <dbReference type="NCBI Taxonomy" id="1088818"/>
    <lineage>
        <taxon>Eukaryota</taxon>
        <taxon>Viridiplantae</taxon>
        <taxon>Streptophyta</taxon>
        <taxon>Embryophyta</taxon>
        <taxon>Tracheophyta</taxon>
        <taxon>Spermatophyta</taxon>
        <taxon>Magnoliopsida</taxon>
        <taxon>Liliopsida</taxon>
        <taxon>Asparagales</taxon>
        <taxon>Orchidaceae</taxon>
        <taxon>Apostasioideae</taxon>
        <taxon>Apostasia</taxon>
    </lineage>
</organism>